<dbReference type="InterPro" id="IPR001647">
    <property type="entry name" value="HTH_TetR"/>
</dbReference>
<dbReference type="Pfam" id="PF17933">
    <property type="entry name" value="TetR_C_25"/>
    <property type="match status" value="1"/>
</dbReference>
<dbReference type="PANTHER" id="PTHR30055">
    <property type="entry name" value="HTH-TYPE TRANSCRIPTIONAL REGULATOR RUTR"/>
    <property type="match status" value="1"/>
</dbReference>
<feature type="domain" description="HTH tetR-type" evidence="3">
    <location>
        <begin position="12"/>
        <end position="72"/>
    </location>
</feature>
<gene>
    <name evidence="4" type="ORF">SGUI_1348</name>
</gene>
<dbReference type="InterPro" id="IPR009057">
    <property type="entry name" value="Homeodomain-like_sf"/>
</dbReference>
<keyword evidence="1 2" id="KW-0238">DNA-binding</keyword>
<accession>A0A1B1NBG4</accession>
<dbReference type="OrthoDB" id="3403733at2"/>
<organism evidence="4 5">
    <name type="scientific">Serinicoccus hydrothermalis</name>
    <dbReference type="NCBI Taxonomy" id="1758689"/>
    <lineage>
        <taxon>Bacteria</taxon>
        <taxon>Bacillati</taxon>
        <taxon>Actinomycetota</taxon>
        <taxon>Actinomycetes</taxon>
        <taxon>Micrococcales</taxon>
        <taxon>Ornithinimicrobiaceae</taxon>
        <taxon>Serinicoccus</taxon>
    </lineage>
</organism>
<dbReference type="AlphaFoldDB" id="A0A1B1NBG4"/>
<keyword evidence="5" id="KW-1185">Reference proteome</keyword>
<dbReference type="SUPFAM" id="SSF46689">
    <property type="entry name" value="Homeodomain-like"/>
    <property type="match status" value="1"/>
</dbReference>
<dbReference type="Pfam" id="PF00440">
    <property type="entry name" value="TetR_N"/>
    <property type="match status" value="1"/>
</dbReference>
<evidence type="ECO:0000259" key="3">
    <source>
        <dbReference type="PROSITE" id="PS50977"/>
    </source>
</evidence>
<name>A0A1B1NBG4_9MICO</name>
<dbReference type="PRINTS" id="PR00455">
    <property type="entry name" value="HTHTETR"/>
</dbReference>
<dbReference type="PROSITE" id="PS50977">
    <property type="entry name" value="HTH_TETR_2"/>
    <property type="match status" value="1"/>
</dbReference>
<dbReference type="Gene3D" id="1.10.357.10">
    <property type="entry name" value="Tetracycline Repressor, domain 2"/>
    <property type="match status" value="1"/>
</dbReference>
<sequence length="219" mass="23781">MVSQATDETPAEPGLERILTTAIDLFGRHGVRATSVRAIAEQAGVSPPLVIHHYGSKEKLREACDDRVLAFIRESKAETMRAGLGGPPIQVDTRVAQARPALRYLARTLSEGSPRLDEFVDDLVEDAVGYTAQGVESGLVLPSANPRARVVILTLWSLGALVLHEHLQRLLGEDLIGEGSTDLYTQTMLELFSEGLLTERAKQAFIFSGDTDDTTEETA</sequence>
<dbReference type="Proteomes" id="UP000092482">
    <property type="component" value="Chromosome"/>
</dbReference>
<dbReference type="InterPro" id="IPR041484">
    <property type="entry name" value="TetR_C_25"/>
</dbReference>
<evidence type="ECO:0000313" key="4">
    <source>
        <dbReference type="EMBL" id="ANS78744.1"/>
    </source>
</evidence>
<dbReference type="STRING" id="1758689.SGUI_1348"/>
<proteinExistence type="predicted"/>
<dbReference type="GO" id="GO:0000976">
    <property type="term" value="F:transcription cis-regulatory region binding"/>
    <property type="evidence" value="ECO:0007669"/>
    <property type="project" value="TreeGrafter"/>
</dbReference>
<evidence type="ECO:0000256" key="2">
    <source>
        <dbReference type="PROSITE-ProRule" id="PRU00335"/>
    </source>
</evidence>
<feature type="DNA-binding region" description="H-T-H motif" evidence="2">
    <location>
        <begin position="35"/>
        <end position="54"/>
    </location>
</feature>
<dbReference type="RefSeq" id="WP_066637971.1">
    <property type="nucleotide sequence ID" value="NZ_CP014989.1"/>
</dbReference>
<evidence type="ECO:0000256" key="1">
    <source>
        <dbReference type="ARBA" id="ARBA00023125"/>
    </source>
</evidence>
<dbReference type="PANTHER" id="PTHR30055:SF146">
    <property type="entry name" value="HTH-TYPE TRANSCRIPTIONAL DUAL REGULATOR CECR"/>
    <property type="match status" value="1"/>
</dbReference>
<protein>
    <submittedName>
        <fullName evidence="4">Transcriptional regulator, TetR family</fullName>
    </submittedName>
</protein>
<evidence type="ECO:0000313" key="5">
    <source>
        <dbReference type="Proteomes" id="UP000092482"/>
    </source>
</evidence>
<dbReference type="InterPro" id="IPR050109">
    <property type="entry name" value="HTH-type_TetR-like_transc_reg"/>
</dbReference>
<dbReference type="GO" id="GO:0003700">
    <property type="term" value="F:DNA-binding transcription factor activity"/>
    <property type="evidence" value="ECO:0007669"/>
    <property type="project" value="TreeGrafter"/>
</dbReference>
<dbReference type="KEGG" id="serj:SGUI_1348"/>
<dbReference type="EMBL" id="CP014989">
    <property type="protein sequence ID" value="ANS78744.1"/>
    <property type="molecule type" value="Genomic_DNA"/>
</dbReference>
<reference evidence="4 5" key="1">
    <citation type="submission" date="2016-03" db="EMBL/GenBank/DDBJ databases">
        <title>Shallow-sea hydrothermal system.</title>
        <authorList>
            <person name="Tang K."/>
        </authorList>
    </citation>
    <scope>NUCLEOTIDE SEQUENCE [LARGE SCALE GENOMIC DNA]</scope>
    <source>
        <strain evidence="4 5">JLT9</strain>
    </source>
</reference>